<dbReference type="EMBL" id="AKHW03006437">
    <property type="protein sequence ID" value="KYO20345.1"/>
    <property type="molecule type" value="Genomic_DNA"/>
</dbReference>
<evidence type="ECO:0000256" key="1">
    <source>
        <dbReference type="ARBA" id="ARBA00008142"/>
    </source>
</evidence>
<comment type="similarity">
    <text evidence="1 2">Belongs to the NDK family.</text>
</comment>
<dbReference type="PROSITE" id="PS51374">
    <property type="entry name" value="NDPK_LIKE"/>
    <property type="match status" value="1"/>
</dbReference>
<dbReference type="Proteomes" id="UP000050525">
    <property type="component" value="Unassembled WGS sequence"/>
</dbReference>
<dbReference type="AlphaFoldDB" id="A0A151M764"/>
<dbReference type="InterPro" id="IPR036850">
    <property type="entry name" value="NDK-like_dom_sf"/>
</dbReference>
<accession>A0A151M764</accession>
<dbReference type="SUPFAM" id="SSF54919">
    <property type="entry name" value="Nucleoside diphosphate kinase, NDK"/>
    <property type="match status" value="1"/>
</dbReference>
<name>A0A151M764_ALLMI</name>
<protein>
    <recommendedName>
        <fullName evidence="5">Nucleoside diphosphate kinase-like domain-containing protein</fullName>
    </recommendedName>
</protein>
<dbReference type="PANTHER" id="PTHR46161:SF1">
    <property type="entry name" value="NUCLEOSIDE DIPHOSPHATE KINASE HOMOLOG 5"/>
    <property type="match status" value="1"/>
</dbReference>
<evidence type="ECO:0000313" key="4">
    <source>
        <dbReference type="Proteomes" id="UP000050525"/>
    </source>
</evidence>
<proteinExistence type="inferred from homology"/>
<dbReference type="STRING" id="8496.A0A151M764"/>
<keyword evidence="4" id="KW-1185">Reference proteome</keyword>
<gene>
    <name evidence="3" type="ORF">Y1Q_0010869</name>
</gene>
<dbReference type="GO" id="GO:1902176">
    <property type="term" value="P:negative regulation of oxidative stress-induced intrinsic apoptotic signaling pathway"/>
    <property type="evidence" value="ECO:0007669"/>
    <property type="project" value="TreeGrafter"/>
</dbReference>
<comment type="caution">
    <text evidence="3">The sequence shown here is derived from an EMBL/GenBank/DDBJ whole genome shotgun (WGS) entry which is preliminary data.</text>
</comment>
<sequence>MGQQKLQGKADICGATVTSRGLTGDSIHTYGPRCATLLVPPSLDEKCKGSFVSPHRCNKRVEIIAAECGGTLPAQTRTGHRLAGKGHHKRRAEMQMLMPEPQIYVERTLALIKPDVIDKEEEIEEIILRSGFTIVQNQYTSAKMNWVLV</sequence>
<dbReference type="Gene3D" id="3.30.70.141">
    <property type="entry name" value="Nucleoside diphosphate kinase-like domain"/>
    <property type="match status" value="1"/>
</dbReference>
<comment type="caution">
    <text evidence="2">Lacks conserved residue(s) required for the propagation of feature annotation.</text>
</comment>
<dbReference type="PANTHER" id="PTHR46161">
    <property type="entry name" value="NUCLEOSIDE DIPHOSPHATE KINASE"/>
    <property type="match status" value="1"/>
</dbReference>
<dbReference type="GO" id="GO:0003341">
    <property type="term" value="P:cilium movement"/>
    <property type="evidence" value="ECO:0007669"/>
    <property type="project" value="TreeGrafter"/>
</dbReference>
<evidence type="ECO:0008006" key="5">
    <source>
        <dbReference type="Google" id="ProtNLM"/>
    </source>
</evidence>
<organism evidence="3 4">
    <name type="scientific">Alligator mississippiensis</name>
    <name type="common">American alligator</name>
    <dbReference type="NCBI Taxonomy" id="8496"/>
    <lineage>
        <taxon>Eukaryota</taxon>
        <taxon>Metazoa</taxon>
        <taxon>Chordata</taxon>
        <taxon>Craniata</taxon>
        <taxon>Vertebrata</taxon>
        <taxon>Euteleostomi</taxon>
        <taxon>Archelosauria</taxon>
        <taxon>Archosauria</taxon>
        <taxon>Crocodylia</taxon>
        <taxon>Alligatoridae</taxon>
        <taxon>Alligatorinae</taxon>
        <taxon>Alligator</taxon>
    </lineage>
</organism>
<evidence type="ECO:0000313" key="3">
    <source>
        <dbReference type="EMBL" id="KYO20345.1"/>
    </source>
</evidence>
<evidence type="ECO:0000256" key="2">
    <source>
        <dbReference type="PROSITE-ProRule" id="PRU00706"/>
    </source>
</evidence>
<dbReference type="GO" id="GO:0005929">
    <property type="term" value="C:cilium"/>
    <property type="evidence" value="ECO:0007669"/>
    <property type="project" value="TreeGrafter"/>
</dbReference>
<reference evidence="3 4" key="1">
    <citation type="journal article" date="2012" name="Genome Biol.">
        <title>Sequencing three crocodilian genomes to illuminate the evolution of archosaurs and amniotes.</title>
        <authorList>
            <person name="St John J.A."/>
            <person name="Braun E.L."/>
            <person name="Isberg S.R."/>
            <person name="Miles L.G."/>
            <person name="Chong A.Y."/>
            <person name="Gongora J."/>
            <person name="Dalzell P."/>
            <person name="Moran C."/>
            <person name="Bed'hom B."/>
            <person name="Abzhanov A."/>
            <person name="Burgess S.C."/>
            <person name="Cooksey A.M."/>
            <person name="Castoe T.A."/>
            <person name="Crawford N.G."/>
            <person name="Densmore L.D."/>
            <person name="Drew J.C."/>
            <person name="Edwards S.V."/>
            <person name="Faircloth B.C."/>
            <person name="Fujita M.K."/>
            <person name="Greenwold M.J."/>
            <person name="Hoffmann F.G."/>
            <person name="Howard J.M."/>
            <person name="Iguchi T."/>
            <person name="Janes D.E."/>
            <person name="Khan S.Y."/>
            <person name="Kohno S."/>
            <person name="de Koning A.J."/>
            <person name="Lance S.L."/>
            <person name="McCarthy F.M."/>
            <person name="McCormack J.E."/>
            <person name="Merchant M.E."/>
            <person name="Peterson D.G."/>
            <person name="Pollock D.D."/>
            <person name="Pourmand N."/>
            <person name="Raney B.J."/>
            <person name="Roessler K.A."/>
            <person name="Sanford J.R."/>
            <person name="Sawyer R.H."/>
            <person name="Schmidt C.J."/>
            <person name="Triplett E.W."/>
            <person name="Tuberville T.D."/>
            <person name="Venegas-Anaya M."/>
            <person name="Howard J.T."/>
            <person name="Jarvis E.D."/>
            <person name="Guillette L.J.Jr."/>
            <person name="Glenn T.C."/>
            <person name="Green R.E."/>
            <person name="Ray D.A."/>
        </authorList>
    </citation>
    <scope>NUCLEOTIDE SEQUENCE [LARGE SCALE GENOMIC DNA]</scope>
    <source>
        <strain evidence="3">KSC_2009_1</strain>
    </source>
</reference>